<dbReference type="GO" id="GO:0004725">
    <property type="term" value="F:protein tyrosine phosphatase activity"/>
    <property type="evidence" value="ECO:0007669"/>
    <property type="project" value="UniProtKB-EC"/>
</dbReference>
<feature type="active site" evidence="5">
    <location>
        <position position="16"/>
    </location>
</feature>
<dbReference type="Gene3D" id="3.40.50.2300">
    <property type="match status" value="1"/>
</dbReference>
<dbReference type="PANTHER" id="PTHR11717:SF7">
    <property type="entry name" value="LOW MOLECULAR WEIGHT PHOSPHOTYROSINE PROTEIN PHOSPHATASE"/>
    <property type="match status" value="1"/>
</dbReference>
<dbReference type="RefSeq" id="WP_114714048.1">
    <property type="nucleotide sequence ID" value="NZ_KZ857260.1"/>
</dbReference>
<dbReference type="InterPro" id="IPR017867">
    <property type="entry name" value="Tyr_phospatase_low_mol_wt"/>
</dbReference>
<dbReference type="InterPro" id="IPR023485">
    <property type="entry name" value="Ptyr_pPase"/>
</dbReference>
<sequence length="166" mass="18774">MKRISILFVCMGNICRSPLAEGIFSHLVEETGFAGRFEIDSAGTGSWHQGDHPDRRSITTAKGHAIDISRQRARQITMEDFGHFDLILAMDQENLSELFRRHPEAMNVHLFGDIALETGEDIPDPYYGDREDFELVYARLFTGCRKLLEGLGTDNASWRGKISSVR</sequence>
<dbReference type="CDD" id="cd16343">
    <property type="entry name" value="LMWPTP"/>
    <property type="match status" value="1"/>
</dbReference>
<evidence type="ECO:0000259" key="6">
    <source>
        <dbReference type="SMART" id="SM00226"/>
    </source>
</evidence>
<evidence type="ECO:0000256" key="5">
    <source>
        <dbReference type="PIRSR" id="PIRSR617867-1"/>
    </source>
</evidence>
<keyword evidence="3" id="KW-0378">Hydrolase</keyword>
<dbReference type="EMBL" id="NAAC01000017">
    <property type="protein sequence ID" value="RDJ09609.1"/>
    <property type="molecule type" value="Genomic_DNA"/>
</dbReference>
<evidence type="ECO:0000256" key="3">
    <source>
        <dbReference type="ARBA" id="ARBA00022801"/>
    </source>
</evidence>
<reference evidence="7 8" key="1">
    <citation type="submission" date="2017-03" db="EMBL/GenBank/DDBJ databases">
        <title>Genome analysis of Rhizobial strains effectives or ineffectives for nitrogen fixation isolated from bean seeds.</title>
        <authorList>
            <person name="Peralta H."/>
            <person name="Aguilar-Vera A."/>
            <person name="Mora Y."/>
            <person name="Vargas-Lagunas C."/>
            <person name="Girard L."/>
            <person name="Mora J."/>
        </authorList>
    </citation>
    <scope>NUCLEOTIDE SEQUENCE [LARGE SCALE GENOMIC DNA]</scope>
    <source>
        <strain evidence="7 8">CCGM3</strain>
    </source>
</reference>
<keyword evidence="4" id="KW-0904">Protein phosphatase</keyword>
<organism evidence="7 8">
    <name type="scientific">Rhizobium grahamii</name>
    <dbReference type="NCBI Taxonomy" id="1120045"/>
    <lineage>
        <taxon>Bacteria</taxon>
        <taxon>Pseudomonadati</taxon>
        <taxon>Pseudomonadota</taxon>
        <taxon>Alphaproteobacteria</taxon>
        <taxon>Hyphomicrobiales</taxon>
        <taxon>Rhizobiaceae</taxon>
        <taxon>Rhizobium/Agrobacterium group</taxon>
        <taxon>Rhizobium</taxon>
    </lineage>
</organism>
<comment type="caution">
    <text evidence="7">The sequence shown here is derived from an EMBL/GenBank/DDBJ whole genome shotgun (WGS) entry which is preliminary data.</text>
</comment>
<feature type="active site" description="Nucleophile" evidence="5">
    <location>
        <position position="10"/>
    </location>
</feature>
<dbReference type="Pfam" id="PF01451">
    <property type="entry name" value="LMWPc"/>
    <property type="match status" value="1"/>
</dbReference>
<evidence type="ECO:0000256" key="4">
    <source>
        <dbReference type="ARBA" id="ARBA00022912"/>
    </source>
</evidence>
<evidence type="ECO:0000256" key="2">
    <source>
        <dbReference type="ARBA" id="ARBA00013064"/>
    </source>
</evidence>
<dbReference type="OrthoDB" id="9784339at2"/>
<dbReference type="InterPro" id="IPR050438">
    <property type="entry name" value="LMW_PTPase"/>
</dbReference>
<dbReference type="AlphaFoldDB" id="A0A370KM92"/>
<proteinExistence type="inferred from homology"/>
<dbReference type="SMART" id="SM00226">
    <property type="entry name" value="LMWPc"/>
    <property type="match status" value="1"/>
</dbReference>
<dbReference type="InterPro" id="IPR036196">
    <property type="entry name" value="Ptyr_pPase_sf"/>
</dbReference>
<evidence type="ECO:0000313" key="8">
    <source>
        <dbReference type="Proteomes" id="UP000254939"/>
    </source>
</evidence>
<feature type="domain" description="Phosphotyrosine protein phosphatase I" evidence="6">
    <location>
        <begin position="4"/>
        <end position="150"/>
    </location>
</feature>
<gene>
    <name evidence="7" type="ORF">B5K06_17715</name>
</gene>
<dbReference type="PRINTS" id="PR00719">
    <property type="entry name" value="LMWPTPASE"/>
</dbReference>
<evidence type="ECO:0000256" key="1">
    <source>
        <dbReference type="ARBA" id="ARBA00011063"/>
    </source>
</evidence>
<comment type="similarity">
    <text evidence="1">Belongs to the low molecular weight phosphotyrosine protein phosphatase family.</text>
</comment>
<dbReference type="EC" id="3.1.3.48" evidence="2"/>
<evidence type="ECO:0000313" key="7">
    <source>
        <dbReference type="EMBL" id="RDJ09609.1"/>
    </source>
</evidence>
<dbReference type="PANTHER" id="PTHR11717">
    <property type="entry name" value="LOW MOLECULAR WEIGHT PROTEIN TYROSINE PHOSPHATASE"/>
    <property type="match status" value="1"/>
</dbReference>
<dbReference type="SUPFAM" id="SSF52788">
    <property type="entry name" value="Phosphotyrosine protein phosphatases I"/>
    <property type="match status" value="1"/>
</dbReference>
<name>A0A370KM92_9HYPH</name>
<dbReference type="Proteomes" id="UP000254939">
    <property type="component" value="Unassembled WGS sequence"/>
</dbReference>
<protein>
    <recommendedName>
        <fullName evidence="2">protein-tyrosine-phosphatase</fullName>
        <ecNumber evidence="2">3.1.3.48</ecNumber>
    </recommendedName>
</protein>
<feature type="active site" description="Proton donor" evidence="5">
    <location>
        <position position="124"/>
    </location>
</feature>
<accession>A0A370KM92</accession>